<reference evidence="1" key="1">
    <citation type="submission" date="2024-03" db="EMBL/GenBank/DDBJ databases">
        <title>WGS assembly of Saponaria officinalis var. Norfolk2.</title>
        <authorList>
            <person name="Jenkins J."/>
            <person name="Shu S."/>
            <person name="Grimwood J."/>
            <person name="Barry K."/>
            <person name="Goodstein D."/>
            <person name="Schmutz J."/>
            <person name="Leebens-Mack J."/>
            <person name="Osbourn A."/>
        </authorList>
    </citation>
    <scope>NUCLEOTIDE SEQUENCE [LARGE SCALE GENOMIC DNA]</scope>
    <source>
        <strain evidence="1">JIC</strain>
    </source>
</reference>
<dbReference type="InterPro" id="IPR038765">
    <property type="entry name" value="Papain-like_cys_pep_sf"/>
</dbReference>
<comment type="caution">
    <text evidence="1">The sequence shown here is derived from an EMBL/GenBank/DDBJ whole genome shotgun (WGS) entry which is preliminary data.</text>
</comment>
<sequence>MVTLMDNDRSTTLVLSEDLMGYEQIIFLTKDDITQVLDMEKLSIPIIQNFIGCIRVYGFNEGKRKSSKAPQWLHVKCARQPGVIECGYYIMRYILEHVTRSNPAQPIDEI</sequence>
<accession>A0AAW1GXX8</accession>
<evidence type="ECO:0000313" key="2">
    <source>
        <dbReference type="Proteomes" id="UP001443914"/>
    </source>
</evidence>
<gene>
    <name evidence="1" type="ORF">RND81_13G074100</name>
</gene>
<evidence type="ECO:0000313" key="1">
    <source>
        <dbReference type="EMBL" id="KAK9668640.1"/>
    </source>
</evidence>
<keyword evidence="2" id="KW-1185">Reference proteome</keyword>
<dbReference type="AlphaFoldDB" id="A0AAW1GXX8"/>
<proteinExistence type="predicted"/>
<name>A0AAW1GXX8_SAPOF</name>
<dbReference type="SUPFAM" id="SSF54001">
    <property type="entry name" value="Cysteine proteinases"/>
    <property type="match status" value="1"/>
</dbReference>
<organism evidence="1 2">
    <name type="scientific">Saponaria officinalis</name>
    <name type="common">Common soapwort</name>
    <name type="synonym">Lychnis saponaria</name>
    <dbReference type="NCBI Taxonomy" id="3572"/>
    <lineage>
        <taxon>Eukaryota</taxon>
        <taxon>Viridiplantae</taxon>
        <taxon>Streptophyta</taxon>
        <taxon>Embryophyta</taxon>
        <taxon>Tracheophyta</taxon>
        <taxon>Spermatophyta</taxon>
        <taxon>Magnoliopsida</taxon>
        <taxon>eudicotyledons</taxon>
        <taxon>Gunneridae</taxon>
        <taxon>Pentapetalae</taxon>
        <taxon>Caryophyllales</taxon>
        <taxon>Caryophyllaceae</taxon>
        <taxon>Caryophylleae</taxon>
        <taxon>Saponaria</taxon>
    </lineage>
</organism>
<protein>
    <recommendedName>
        <fullName evidence="3">Ubiquitin-like protease family profile domain-containing protein</fullName>
    </recommendedName>
</protein>
<dbReference type="EMBL" id="JBDFQZ010000013">
    <property type="protein sequence ID" value="KAK9668640.1"/>
    <property type="molecule type" value="Genomic_DNA"/>
</dbReference>
<dbReference type="Proteomes" id="UP001443914">
    <property type="component" value="Unassembled WGS sequence"/>
</dbReference>
<evidence type="ECO:0008006" key="3">
    <source>
        <dbReference type="Google" id="ProtNLM"/>
    </source>
</evidence>